<evidence type="ECO:0000256" key="5">
    <source>
        <dbReference type="ARBA" id="ARBA00023136"/>
    </source>
</evidence>
<evidence type="ECO:0000256" key="3">
    <source>
        <dbReference type="ARBA" id="ARBA00022801"/>
    </source>
</evidence>
<feature type="domain" description="Peptidase A2" evidence="8">
    <location>
        <begin position="1101"/>
        <end position="1195"/>
    </location>
</feature>
<dbReference type="PANTHER" id="PTHR24064">
    <property type="entry name" value="SOLUTE CARRIER FAMILY 22 MEMBER"/>
    <property type="match status" value="1"/>
</dbReference>
<keyword evidence="11" id="KW-1185">Reference proteome</keyword>
<dbReference type="PROSITE" id="PS50850">
    <property type="entry name" value="MFS"/>
    <property type="match status" value="1"/>
</dbReference>
<comment type="caution">
    <text evidence="10">The sequence shown here is derived from an EMBL/GenBank/DDBJ whole genome shotgun (WGS) entry which is preliminary data.</text>
</comment>
<dbReference type="SUPFAM" id="SSF103473">
    <property type="entry name" value="MFS general substrate transporter"/>
    <property type="match status" value="1"/>
</dbReference>
<evidence type="ECO:0000313" key="10">
    <source>
        <dbReference type="EMBL" id="CAD5230360.1"/>
    </source>
</evidence>
<accession>A0A7I8XJ59</accession>
<feature type="transmembrane region" description="Helical" evidence="7">
    <location>
        <begin position="270"/>
        <end position="288"/>
    </location>
</feature>
<dbReference type="SMR" id="A0A7I8XJ59"/>
<evidence type="ECO:0000256" key="6">
    <source>
        <dbReference type="SAM" id="MobiDB-lite"/>
    </source>
</evidence>
<gene>
    <name evidence="10" type="ORF">BXYJ_LOCUS10948</name>
</gene>
<dbReference type="InterPro" id="IPR020846">
    <property type="entry name" value="MFS_dom"/>
</dbReference>
<keyword evidence="5 7" id="KW-0472">Membrane</keyword>
<protein>
    <submittedName>
        <fullName evidence="10">(pine wood nematode) hypothetical protein</fullName>
    </submittedName>
</protein>
<keyword evidence="4 7" id="KW-1133">Transmembrane helix</keyword>
<feature type="transmembrane region" description="Helical" evidence="7">
    <location>
        <begin position="350"/>
        <end position="372"/>
    </location>
</feature>
<evidence type="ECO:0000256" key="2">
    <source>
        <dbReference type="ARBA" id="ARBA00022692"/>
    </source>
</evidence>
<feature type="region of interest" description="Disordered" evidence="6">
    <location>
        <begin position="1"/>
        <end position="37"/>
    </location>
</feature>
<feature type="transmembrane region" description="Helical" evidence="7">
    <location>
        <begin position="415"/>
        <end position="433"/>
    </location>
</feature>
<dbReference type="Proteomes" id="UP000659654">
    <property type="component" value="Unassembled WGS sequence"/>
</dbReference>
<organism evidence="10 11">
    <name type="scientific">Bursaphelenchus xylophilus</name>
    <name type="common">Pinewood nematode worm</name>
    <name type="synonym">Aphelenchoides xylophilus</name>
    <dbReference type="NCBI Taxonomy" id="6326"/>
    <lineage>
        <taxon>Eukaryota</taxon>
        <taxon>Metazoa</taxon>
        <taxon>Ecdysozoa</taxon>
        <taxon>Nematoda</taxon>
        <taxon>Chromadorea</taxon>
        <taxon>Rhabditida</taxon>
        <taxon>Tylenchina</taxon>
        <taxon>Tylenchomorpha</taxon>
        <taxon>Aphelenchoidea</taxon>
        <taxon>Aphelenchoididae</taxon>
        <taxon>Bursaphelenchus</taxon>
    </lineage>
</organism>
<feature type="transmembrane region" description="Helical" evidence="7">
    <location>
        <begin position="183"/>
        <end position="203"/>
    </location>
</feature>
<dbReference type="InterPro" id="IPR001995">
    <property type="entry name" value="Peptidase_A2_cat"/>
</dbReference>
<dbReference type="GO" id="GO:0016020">
    <property type="term" value="C:membrane"/>
    <property type="evidence" value="ECO:0007669"/>
    <property type="project" value="UniProtKB-SubCell"/>
</dbReference>
<dbReference type="GO" id="GO:0004190">
    <property type="term" value="F:aspartic-type endopeptidase activity"/>
    <property type="evidence" value="ECO:0007669"/>
    <property type="project" value="InterPro"/>
</dbReference>
<reference evidence="10" key="1">
    <citation type="submission" date="2020-09" db="EMBL/GenBank/DDBJ databases">
        <authorList>
            <person name="Kikuchi T."/>
        </authorList>
    </citation>
    <scope>NUCLEOTIDE SEQUENCE</scope>
    <source>
        <strain evidence="10">Ka4C1</strain>
    </source>
</reference>
<feature type="region of interest" description="Disordered" evidence="6">
    <location>
        <begin position="1011"/>
        <end position="1073"/>
    </location>
</feature>
<feature type="compositionally biased region" description="Low complexity" evidence="6">
    <location>
        <begin position="1011"/>
        <end position="1042"/>
    </location>
</feature>
<dbReference type="PROSITE" id="PS50175">
    <property type="entry name" value="ASP_PROT_RETROV"/>
    <property type="match status" value="1"/>
</dbReference>
<feature type="compositionally biased region" description="Polar residues" evidence="6">
    <location>
        <begin position="1043"/>
        <end position="1055"/>
    </location>
</feature>
<feature type="transmembrane region" description="Helical" evidence="7">
    <location>
        <begin position="241"/>
        <end position="264"/>
    </location>
</feature>
<dbReference type="InterPro" id="IPR005828">
    <property type="entry name" value="MFS_sugar_transport-like"/>
</dbReference>
<feature type="compositionally biased region" description="Basic and acidic residues" evidence="6">
    <location>
        <begin position="1627"/>
        <end position="1644"/>
    </location>
</feature>
<keyword evidence="2 7" id="KW-0812">Transmembrane</keyword>
<dbReference type="GO" id="GO:0022857">
    <property type="term" value="F:transmembrane transporter activity"/>
    <property type="evidence" value="ECO:0007669"/>
    <property type="project" value="InterPro"/>
</dbReference>
<dbReference type="GO" id="GO:0006508">
    <property type="term" value="P:proteolysis"/>
    <property type="evidence" value="ECO:0007669"/>
    <property type="project" value="InterPro"/>
</dbReference>
<dbReference type="Pfam" id="PF00083">
    <property type="entry name" value="Sugar_tr"/>
    <property type="match status" value="1"/>
</dbReference>
<evidence type="ECO:0000256" key="7">
    <source>
        <dbReference type="SAM" id="Phobius"/>
    </source>
</evidence>
<dbReference type="SUPFAM" id="SSF50630">
    <property type="entry name" value="Acid proteases"/>
    <property type="match status" value="1"/>
</dbReference>
<dbReference type="Gene3D" id="1.20.1250.20">
    <property type="entry name" value="MFS general substrate transporter like domains"/>
    <property type="match status" value="1"/>
</dbReference>
<sequence>MSENEEADEIKPTGRQKHDSVSLPSPSTHPPPSAASSPLTPAYSYMHLDPEKIIKNYGKYGTYQMIIYAMSNIGSMIYSMETMIMSLIAAQINFTCISDNPNYVVHDQCNVRNLQNNRLEKCGEVAGTKFDYLGFNRSTLITEFDLVCDKSYWSQHGTSIFMIGGLIMTPVVSQLADRYGRRFCFLIPLWLTVLSNIACSMSPNYYVFLLFRFIAGLGTAGIGTVSYVIQIESVTASFRSMTPLIGTFVWVSGYMAVGVLYIIFDDWRKLYLAMALPGLATFSFYWLMPESIHWSITNNRTKNVQKYIKSSSRINRREIRLTECRMNDRTESTTERASSRSVLDIFKNKALLLQLILHCFIMMTMNGTYWALSLFSVDLHEDELVGYFLSGLVELPAGFISIALLSYFGRRTVTFFSFICTSFCMFMAVMLPGKNYISMSFPLLAKLFNSISWASEPLLIGEMSPTSVRNVFYGLIAFVGEIASVFAPYLNHLEPEEVSSPKTQESITLVPSQILASPLFSQDTWHTHIEYLSQYGDELVNDTQDRETFKSVGKNKTLEEIIVLCHNIHMLYESDLLHILQDLERPLDQLNDYSIAPTVTLDRLRSTLTELRSLENKSRDLVLNLTNFCHAENVAGSLVTDFLASIERNVLSAIIKYWMKSCREIIGNLEETIASTSLTIPNPIPRGPISLNPTQICPPPINPPIPSPPVVPQLPQVNTSSTKPLAFELSKAKIPRFSGSKEEFPMFFALLNEVINYNKEYPETALIAFVVSNLSGEPLNSIQSVPVRQGSLAIILKSLEDRYGDSDEQIHRLMKILKDKRLSVPRDHKELTAWYYQLRDLSACILKSASEAQESLFLSCLFDSLPYKIHEAIVATFDRSSLSPTVENVINELGVIVRTRDKLQFRAEDASDRREARNFFKSSNFDFRPFPPSQNAPSRDSCVFCSRNHRSEDCRTVSEVSQRQRVIRQKGLCLRCLRSNHSEAACRSPRCSCCQKNHHVSVCYQKFPSQNQSMSTTNNSTSNRFSPNSSSFPNRSNQRSSFPNNSTNSARNPAQTHFPPIPVPPAQNSPTPDIQIRGVILDQYENLMSPKILLDNHLDPVRAFIDTGSDATFVEYSLCSRMGLSLGPVIPRTVVPVGGVKTVIETREVTVPLKSKNGPIVSFRALAVPDLHQFFTGTPSPPDKSPILFVFGQDSFSELEIEKTDQISPEGFRIMSSRFGEFAVSQNFLKTPEISPLFLHSDSQPRTLFNPANPDTRSFPQSRSDNPTFPNPNLTPAYCAFCSDPHDSATCQIVQDFDSRQRIVRENRLCPLCLQRGHIVAMCSHSCSNCNGRHHVSLCGKLFPPSESGTPVSPTPKPVIPIPNPALSLLPKSNPVQSSIPEVPMRSFRLNGPKEIPQLPSPIVSHPIVSSSIALHPIVSQPIVSGSENSVISLAKSSSTPQDSSLNFGNPSDLVMVPHVRHRKWHRKKIVDRGQVLPLVNIGFTNLPQPHSPYDISSETLSSSPSRSGCNFLLNQLPMEQRTQCKFKLIDLELSHGQPFEDEHPDALMPCTCPDVPNPNPPATEEPKGCQPMKQLHELAPATLMTIVALAAGLFVLTSPETKDKSLPEDLDDFDEGPLYRWVTGKRTKEEPKLETEPKDTPLI</sequence>
<feature type="transmembrane region" description="Helical" evidence="7">
    <location>
        <begin position="384"/>
        <end position="408"/>
    </location>
</feature>
<comment type="subcellular location">
    <subcellularLocation>
        <location evidence="1">Membrane</location>
        <topology evidence="1">Multi-pass membrane protein</topology>
    </subcellularLocation>
</comment>
<dbReference type="CDD" id="cd17317">
    <property type="entry name" value="MFS_SLC22"/>
    <property type="match status" value="1"/>
</dbReference>
<dbReference type="EMBL" id="CAJFDI010000005">
    <property type="protein sequence ID" value="CAD5230360.1"/>
    <property type="molecule type" value="Genomic_DNA"/>
</dbReference>
<evidence type="ECO:0000313" key="11">
    <source>
        <dbReference type="Proteomes" id="UP000659654"/>
    </source>
</evidence>
<feature type="region of interest" description="Disordered" evidence="6">
    <location>
        <begin position="1623"/>
        <end position="1644"/>
    </location>
</feature>
<evidence type="ECO:0000256" key="1">
    <source>
        <dbReference type="ARBA" id="ARBA00004141"/>
    </source>
</evidence>
<dbReference type="EMBL" id="CAJFCV020000005">
    <property type="protein sequence ID" value="CAG9121278.1"/>
    <property type="molecule type" value="Genomic_DNA"/>
</dbReference>
<dbReference type="InterPro" id="IPR021109">
    <property type="entry name" value="Peptidase_aspartic_dom_sf"/>
</dbReference>
<feature type="domain" description="Major facilitator superfamily (MFS) profile" evidence="9">
    <location>
        <begin position="67"/>
        <end position="524"/>
    </location>
</feature>
<keyword evidence="3" id="KW-0378">Hydrolase</keyword>
<dbReference type="OrthoDB" id="3936150at2759"/>
<proteinExistence type="predicted"/>
<evidence type="ECO:0000256" key="4">
    <source>
        <dbReference type="ARBA" id="ARBA00022989"/>
    </source>
</evidence>
<dbReference type="InterPro" id="IPR036259">
    <property type="entry name" value="MFS_trans_sf"/>
</dbReference>
<evidence type="ECO:0000259" key="9">
    <source>
        <dbReference type="PROSITE" id="PS50850"/>
    </source>
</evidence>
<feature type="transmembrane region" description="Helical" evidence="7">
    <location>
        <begin position="152"/>
        <end position="171"/>
    </location>
</feature>
<dbReference type="Proteomes" id="UP000582659">
    <property type="component" value="Unassembled WGS sequence"/>
</dbReference>
<name>A0A7I8XJ59_BURXY</name>
<feature type="transmembrane region" description="Helical" evidence="7">
    <location>
        <begin position="209"/>
        <end position="229"/>
    </location>
</feature>
<evidence type="ECO:0000259" key="8">
    <source>
        <dbReference type="PROSITE" id="PS50175"/>
    </source>
</evidence>
<feature type="compositionally biased region" description="Basic and acidic residues" evidence="6">
    <location>
        <begin position="9"/>
        <end position="20"/>
    </location>
</feature>